<proteinExistence type="predicted"/>
<dbReference type="Proteomes" id="UP001571581">
    <property type="component" value="Unassembled WGS sequence"/>
</dbReference>
<dbReference type="InterPro" id="IPR001303">
    <property type="entry name" value="Aldolase_II/adducin_N"/>
</dbReference>
<accession>A0ABV4S616</accession>
<dbReference type="EMBL" id="JBGORW010000004">
    <property type="protein sequence ID" value="MFA3799342.1"/>
    <property type="molecule type" value="Genomic_DNA"/>
</dbReference>
<dbReference type="Pfam" id="PF00596">
    <property type="entry name" value="Aldolase_II"/>
    <property type="match status" value="1"/>
</dbReference>
<dbReference type="InterPro" id="IPR036409">
    <property type="entry name" value="Aldolase_II/adducin_N_sf"/>
</dbReference>
<dbReference type="RefSeq" id="WP_372582648.1">
    <property type="nucleotide sequence ID" value="NZ_JBGORW010000004.1"/>
</dbReference>
<name>A0ABV4S616_9FUSO</name>
<evidence type="ECO:0000313" key="2">
    <source>
        <dbReference type="EMBL" id="MFA3799342.1"/>
    </source>
</evidence>
<evidence type="ECO:0000313" key="3">
    <source>
        <dbReference type="Proteomes" id="UP001571581"/>
    </source>
</evidence>
<dbReference type="SUPFAM" id="SSF53639">
    <property type="entry name" value="AraD/HMP-PK domain-like"/>
    <property type="match status" value="1"/>
</dbReference>
<sequence>MNINTVFSLQWKERAIMNELKDLIKLSKYAGMREDIIQAGGGNTSVKIDDETMFIKSSGYQLSEMEENVGYSKVNYKKIVDYFKTNLEIERSDEKNLLEDTLIEGKRPSIETFLHSITEKYTLHTHPVLINVFTSRTNGMEELKYMFPNSLIIGYQTPGIFLAKEFFDKFSKLDNPQKANIVFLKNHGLIVSGKNADKVIELHESVLKILEGKLKINMQAYRNSTYLYQKLEEIIENNIVYLCENSKIKNFKENNNINKINYCFSPDSLIYCNKKILVLNKNDDVLEATKKHILEYGNANVIFFENEFYIIASNIKKAKEIESVLSFNLQVLELNRNDEMDFLTEEEQNFLLNWDSEKYRKNL</sequence>
<protein>
    <submittedName>
        <fullName evidence="2">Class II aldolase/adducin family protein</fullName>
    </submittedName>
</protein>
<organism evidence="2 3">
    <name type="scientific">Leptotrichia hongkongensis</name>
    <dbReference type="NCBI Taxonomy" id="554406"/>
    <lineage>
        <taxon>Bacteria</taxon>
        <taxon>Fusobacteriati</taxon>
        <taxon>Fusobacteriota</taxon>
        <taxon>Fusobacteriia</taxon>
        <taxon>Fusobacteriales</taxon>
        <taxon>Leptotrichiaceae</taxon>
        <taxon>Leptotrichia</taxon>
    </lineage>
</organism>
<feature type="domain" description="Class II aldolase/adducin N-terminal" evidence="1">
    <location>
        <begin position="22"/>
        <end position="214"/>
    </location>
</feature>
<reference evidence="2 3" key="1">
    <citation type="submission" date="2024-07" db="EMBL/GenBank/DDBJ databases">
        <authorList>
            <person name="Li X.-J."/>
            <person name="Wang X."/>
        </authorList>
    </citation>
    <scope>NUCLEOTIDE SEQUENCE [LARGE SCALE GENOMIC DNA]</scope>
    <source>
        <strain evidence="2 3">DSM 23441</strain>
    </source>
</reference>
<comment type="caution">
    <text evidence="2">The sequence shown here is derived from an EMBL/GenBank/DDBJ whole genome shotgun (WGS) entry which is preliminary data.</text>
</comment>
<gene>
    <name evidence="2" type="ORF">ACEG17_03985</name>
</gene>
<evidence type="ECO:0000259" key="1">
    <source>
        <dbReference type="SMART" id="SM01007"/>
    </source>
</evidence>
<dbReference type="SMART" id="SM01007">
    <property type="entry name" value="Aldolase_II"/>
    <property type="match status" value="1"/>
</dbReference>
<dbReference type="Gene3D" id="3.40.225.10">
    <property type="entry name" value="Class II aldolase/adducin N-terminal domain"/>
    <property type="match status" value="1"/>
</dbReference>
<keyword evidence="3" id="KW-1185">Reference proteome</keyword>